<protein>
    <submittedName>
        <fullName evidence="2">Putative secreted protein</fullName>
    </submittedName>
</protein>
<evidence type="ECO:0000313" key="2">
    <source>
        <dbReference type="EMBL" id="MBW61644.1"/>
    </source>
</evidence>
<dbReference type="AlphaFoldDB" id="A0A2M4C8L0"/>
<proteinExistence type="predicted"/>
<reference evidence="2" key="1">
    <citation type="submission" date="2018-01" db="EMBL/GenBank/DDBJ databases">
        <title>An insight into the sialome of Amazonian anophelines.</title>
        <authorList>
            <person name="Ribeiro J.M."/>
            <person name="Scarpassa V."/>
            <person name="Calvo E."/>
        </authorList>
    </citation>
    <scope>NUCLEOTIDE SEQUENCE</scope>
    <source>
        <tissue evidence="2">Salivary glands</tissue>
    </source>
</reference>
<evidence type="ECO:0000256" key="1">
    <source>
        <dbReference type="SAM" id="SignalP"/>
    </source>
</evidence>
<accession>A0A2M4C8L0</accession>
<sequence length="102" mass="10953">MLAGVSTIFWSLMMISRSVSMKSNTSDTLLLCPNTSSSPIMFSWCSSCSSLISLSAVRLIPSAASSRLPILIFFTATISFVSVSRALYTVANCPSPRNSIFS</sequence>
<feature type="signal peptide" evidence="1">
    <location>
        <begin position="1"/>
        <end position="20"/>
    </location>
</feature>
<dbReference type="EMBL" id="GGFJ01012503">
    <property type="protein sequence ID" value="MBW61644.1"/>
    <property type="molecule type" value="Transcribed_RNA"/>
</dbReference>
<feature type="chain" id="PRO_5014837579" evidence="1">
    <location>
        <begin position="21"/>
        <end position="102"/>
    </location>
</feature>
<organism evidence="2">
    <name type="scientific">Anopheles marajoara</name>
    <dbReference type="NCBI Taxonomy" id="58244"/>
    <lineage>
        <taxon>Eukaryota</taxon>
        <taxon>Metazoa</taxon>
        <taxon>Ecdysozoa</taxon>
        <taxon>Arthropoda</taxon>
        <taxon>Hexapoda</taxon>
        <taxon>Insecta</taxon>
        <taxon>Pterygota</taxon>
        <taxon>Neoptera</taxon>
        <taxon>Endopterygota</taxon>
        <taxon>Diptera</taxon>
        <taxon>Nematocera</taxon>
        <taxon>Culicoidea</taxon>
        <taxon>Culicidae</taxon>
        <taxon>Anophelinae</taxon>
        <taxon>Anopheles</taxon>
    </lineage>
</organism>
<name>A0A2M4C8L0_9DIPT</name>
<keyword evidence="1" id="KW-0732">Signal</keyword>